<dbReference type="EMBL" id="ML211058">
    <property type="protein sequence ID" value="TFK89995.1"/>
    <property type="molecule type" value="Genomic_DNA"/>
</dbReference>
<organism evidence="2 3">
    <name type="scientific">Polyporus arcularius HHB13444</name>
    <dbReference type="NCBI Taxonomy" id="1314778"/>
    <lineage>
        <taxon>Eukaryota</taxon>
        <taxon>Fungi</taxon>
        <taxon>Dikarya</taxon>
        <taxon>Basidiomycota</taxon>
        <taxon>Agaricomycotina</taxon>
        <taxon>Agaricomycetes</taxon>
        <taxon>Polyporales</taxon>
        <taxon>Polyporaceae</taxon>
        <taxon>Polyporus</taxon>
    </lineage>
</organism>
<feature type="region of interest" description="Disordered" evidence="1">
    <location>
        <begin position="170"/>
        <end position="197"/>
    </location>
</feature>
<name>A0A5C3PJN1_9APHY</name>
<dbReference type="Proteomes" id="UP000308197">
    <property type="component" value="Unassembled WGS sequence"/>
</dbReference>
<gene>
    <name evidence="2" type="ORF">K466DRAFT_661114</name>
</gene>
<dbReference type="InParanoid" id="A0A5C3PJN1"/>
<accession>A0A5C3PJN1</accession>
<feature type="region of interest" description="Disordered" evidence="1">
    <location>
        <begin position="1"/>
        <end position="20"/>
    </location>
</feature>
<feature type="compositionally biased region" description="Polar residues" evidence="1">
    <location>
        <begin position="178"/>
        <end position="192"/>
    </location>
</feature>
<sequence>MKPPRTLSSMSQDTDTLSSPLDDLTEMESSQMQVFSKSLSDSSLYKQIATSLESTEYLGKKAREYIKVLDIPAYKEYNRPQWMRRLTQDDGTDFTIKKVFEAFFDGAEQVGLQEGLRYAYAATWTCLGFAKQGNLSEEGSMEVLAKELSRLGTAWVAFMLWPFAPSNSNPSDVADSPLSESATPTFENTGSQIDAGVGTRPDWRNNVLKRDKHTCPLTGFVSPTMPLDMRPPGAEVLDLEVAHVVDFSAIDYNAAKDKASKTRSITMTLGMVRSYVGGMEGDTFWAGLPELLRGTENALLLEFYMHRAFAKFAWCLVEIAPNTYNVKWFDRSTVPSFFNIAEQVTFTDCSGESPGFAVPSALLLRWHAALAHVFYLSGAAGLFTNLHHPPGSNGPAVVSKSGADFMEHVVNYDGEAISQLAELTESVAAVVLG</sequence>
<proteinExistence type="predicted"/>
<reference evidence="2 3" key="1">
    <citation type="journal article" date="2019" name="Nat. Ecol. Evol.">
        <title>Megaphylogeny resolves global patterns of mushroom evolution.</title>
        <authorList>
            <person name="Varga T."/>
            <person name="Krizsan K."/>
            <person name="Foldi C."/>
            <person name="Dima B."/>
            <person name="Sanchez-Garcia M."/>
            <person name="Sanchez-Ramirez S."/>
            <person name="Szollosi G.J."/>
            <person name="Szarkandi J.G."/>
            <person name="Papp V."/>
            <person name="Albert L."/>
            <person name="Andreopoulos W."/>
            <person name="Angelini C."/>
            <person name="Antonin V."/>
            <person name="Barry K.W."/>
            <person name="Bougher N.L."/>
            <person name="Buchanan P."/>
            <person name="Buyck B."/>
            <person name="Bense V."/>
            <person name="Catcheside P."/>
            <person name="Chovatia M."/>
            <person name="Cooper J."/>
            <person name="Damon W."/>
            <person name="Desjardin D."/>
            <person name="Finy P."/>
            <person name="Geml J."/>
            <person name="Haridas S."/>
            <person name="Hughes K."/>
            <person name="Justo A."/>
            <person name="Karasinski D."/>
            <person name="Kautmanova I."/>
            <person name="Kiss B."/>
            <person name="Kocsube S."/>
            <person name="Kotiranta H."/>
            <person name="LaButti K.M."/>
            <person name="Lechner B.E."/>
            <person name="Liimatainen K."/>
            <person name="Lipzen A."/>
            <person name="Lukacs Z."/>
            <person name="Mihaltcheva S."/>
            <person name="Morgado L.N."/>
            <person name="Niskanen T."/>
            <person name="Noordeloos M.E."/>
            <person name="Ohm R.A."/>
            <person name="Ortiz-Santana B."/>
            <person name="Ovrebo C."/>
            <person name="Racz N."/>
            <person name="Riley R."/>
            <person name="Savchenko A."/>
            <person name="Shiryaev A."/>
            <person name="Soop K."/>
            <person name="Spirin V."/>
            <person name="Szebenyi C."/>
            <person name="Tomsovsky M."/>
            <person name="Tulloss R.E."/>
            <person name="Uehling J."/>
            <person name="Grigoriev I.V."/>
            <person name="Vagvolgyi C."/>
            <person name="Papp T."/>
            <person name="Martin F.M."/>
            <person name="Miettinen O."/>
            <person name="Hibbett D.S."/>
            <person name="Nagy L.G."/>
        </authorList>
    </citation>
    <scope>NUCLEOTIDE SEQUENCE [LARGE SCALE GENOMIC DNA]</scope>
    <source>
        <strain evidence="2 3">HHB13444</strain>
    </source>
</reference>
<keyword evidence="3" id="KW-1185">Reference proteome</keyword>
<evidence type="ECO:0000256" key="1">
    <source>
        <dbReference type="SAM" id="MobiDB-lite"/>
    </source>
</evidence>
<feature type="compositionally biased region" description="Low complexity" evidence="1">
    <location>
        <begin position="11"/>
        <end position="20"/>
    </location>
</feature>
<feature type="compositionally biased region" description="Polar residues" evidence="1">
    <location>
        <begin position="1"/>
        <end position="10"/>
    </location>
</feature>
<dbReference type="AlphaFoldDB" id="A0A5C3PJN1"/>
<protein>
    <recommendedName>
        <fullName evidence="4">HNH nuclease domain-containing protein</fullName>
    </recommendedName>
</protein>
<evidence type="ECO:0000313" key="3">
    <source>
        <dbReference type="Proteomes" id="UP000308197"/>
    </source>
</evidence>
<evidence type="ECO:0008006" key="4">
    <source>
        <dbReference type="Google" id="ProtNLM"/>
    </source>
</evidence>
<evidence type="ECO:0000313" key="2">
    <source>
        <dbReference type="EMBL" id="TFK89995.1"/>
    </source>
</evidence>
<dbReference type="STRING" id="1314778.A0A5C3PJN1"/>